<dbReference type="InterPro" id="IPR027450">
    <property type="entry name" value="AlkB-like"/>
</dbReference>
<evidence type="ECO:0000313" key="13">
    <source>
        <dbReference type="Proteomes" id="UP001190700"/>
    </source>
</evidence>
<dbReference type="SUPFAM" id="SSF51197">
    <property type="entry name" value="Clavaminate synthase-like"/>
    <property type="match status" value="1"/>
</dbReference>
<feature type="domain" description="Alpha-ketoglutarate-dependent dioxygenase AlkB-like" evidence="10">
    <location>
        <begin position="490"/>
        <end position="715"/>
    </location>
</feature>
<dbReference type="InterPro" id="IPR051223">
    <property type="entry name" value="Polycystin"/>
</dbReference>
<feature type="domain" description="Polycystin" evidence="11">
    <location>
        <begin position="9"/>
        <end position="99"/>
    </location>
</feature>
<evidence type="ECO:0000259" key="10">
    <source>
        <dbReference type="Pfam" id="PF13532"/>
    </source>
</evidence>
<evidence type="ECO:0000256" key="5">
    <source>
        <dbReference type="ARBA" id="ARBA00022989"/>
    </source>
</evidence>
<keyword evidence="4 8" id="KW-0812">Transmembrane</keyword>
<feature type="transmembrane region" description="Helical" evidence="8">
    <location>
        <begin position="213"/>
        <end position="231"/>
    </location>
</feature>
<evidence type="ECO:0000256" key="4">
    <source>
        <dbReference type="ARBA" id="ARBA00022692"/>
    </source>
</evidence>
<keyword evidence="5 8" id="KW-1133">Transmembrane helix</keyword>
<dbReference type="Pfam" id="PF13532">
    <property type="entry name" value="2OG-FeII_Oxy_2"/>
    <property type="match status" value="1"/>
</dbReference>
<dbReference type="Pfam" id="PF20519">
    <property type="entry name" value="Polycystin_dom"/>
    <property type="match status" value="1"/>
</dbReference>
<feature type="transmembrane region" description="Helical" evidence="8">
    <location>
        <begin position="313"/>
        <end position="335"/>
    </location>
</feature>
<evidence type="ECO:0000256" key="6">
    <source>
        <dbReference type="ARBA" id="ARBA00023136"/>
    </source>
</evidence>
<organism evidence="12 13">
    <name type="scientific">Cymbomonas tetramitiformis</name>
    <dbReference type="NCBI Taxonomy" id="36881"/>
    <lineage>
        <taxon>Eukaryota</taxon>
        <taxon>Viridiplantae</taxon>
        <taxon>Chlorophyta</taxon>
        <taxon>Pyramimonadophyceae</taxon>
        <taxon>Pyramimonadales</taxon>
        <taxon>Pyramimonadaceae</taxon>
        <taxon>Cymbomonas</taxon>
    </lineage>
</organism>
<keyword evidence="6 8" id="KW-0472">Membrane</keyword>
<evidence type="ECO:0000256" key="3">
    <source>
        <dbReference type="ARBA" id="ARBA00007879"/>
    </source>
</evidence>
<feature type="transmembrane region" description="Helical" evidence="8">
    <location>
        <begin position="161"/>
        <end position="178"/>
    </location>
</feature>
<dbReference type="InterPro" id="IPR037151">
    <property type="entry name" value="AlkB-like_sf"/>
</dbReference>
<evidence type="ECO:0000259" key="11">
    <source>
        <dbReference type="Pfam" id="PF20519"/>
    </source>
</evidence>
<feature type="transmembrane region" description="Helical" evidence="8">
    <location>
        <begin position="121"/>
        <end position="140"/>
    </location>
</feature>
<dbReference type="PRINTS" id="PR01433">
    <property type="entry name" value="POLYCYSTIN2"/>
</dbReference>
<dbReference type="InterPro" id="IPR046791">
    <property type="entry name" value="Polycystin_dom"/>
</dbReference>
<comment type="similarity">
    <text evidence="3">Belongs to the alkB family.</text>
</comment>
<sequence length="718" mass="81341">DDASFGGLDDEKWSFSTATEAGFSYCRGKGGTYTQGGFVVDFPRQPDEGLRMLHELRACGFLDGGARAVAINIPLYNVDQDIFGIYRFLVEFMETGYVWKFENYYFIDAKEYLANGNYVPIFLQAFMLMFITFYVGDMCYQLHSSVTHGLTWKYMRDMWNWVEIMNNSVFVAVIYFRLKFYSSEVLNDASGDYLIEEEYINIELCGYQYDMELGLVAFNILVSFLKVFKYLKPFPRFYMPWATVGRAFPDLLCFLFLFLGCMTSFIIVGNLTFGKQMRAFRTFNSGIKTMILFLLGDFSYDEMPHINKVIAPIFFYGYIILMVLIMFNMATAILLDAYSAEKEDMLVVPPSTLFSNLRDYWHQNVLWLSRGSSKSAAKSGKKVGFAGEAEKMRRHHSNSENFTAVINRNISKAASKTSKNSEFAHPMVRHNQSLIPPKPSGRSRDGSQHCRVIFNVRFKVYTGAGFYCRRWHMDTLGQHDGGAVVELPYGCILLKSWLSVAEQKQLVDCSFRLAAEANKEWLKSATSQEHPYIVCSYDKNPPPRAKDCVRACGLRACTGACGRPSCKQEPTLLYSLADDAIARARKVADCGGVQLPEAFCPDTVWGLVYKEQDCMPSHLDRAEGWVLSISVGATVKFVVGRKPEKGSMYGEYAPHKPVPEQVEQTVLVESGDMLLFRGDTVFHAVDGICPDTAPEFWTDERHDTGGLARIGLLFRDGH</sequence>
<dbReference type="PANTHER" id="PTHR10877:SF183">
    <property type="entry name" value="AT14535P-RELATED"/>
    <property type="match status" value="1"/>
</dbReference>
<evidence type="ECO:0000256" key="2">
    <source>
        <dbReference type="ARBA" id="ARBA00007200"/>
    </source>
</evidence>
<dbReference type="GO" id="GO:0016020">
    <property type="term" value="C:membrane"/>
    <property type="evidence" value="ECO:0007669"/>
    <property type="project" value="UniProtKB-SubCell"/>
</dbReference>
<accession>A0AAE0G999</accession>
<feature type="non-terminal residue" evidence="12">
    <location>
        <position position="1"/>
    </location>
</feature>
<feature type="transmembrane region" description="Helical" evidence="8">
    <location>
        <begin position="251"/>
        <end position="273"/>
    </location>
</feature>
<dbReference type="Pfam" id="PF08016">
    <property type="entry name" value="PKD_channel"/>
    <property type="match status" value="1"/>
</dbReference>
<comment type="subcellular location">
    <subcellularLocation>
        <location evidence="1">Membrane</location>
        <topology evidence="1">Multi-pass membrane protein</topology>
    </subcellularLocation>
</comment>
<comment type="similarity">
    <text evidence="2">Belongs to the polycystin family.</text>
</comment>
<evidence type="ECO:0000313" key="12">
    <source>
        <dbReference type="EMBL" id="KAK3273246.1"/>
    </source>
</evidence>
<dbReference type="InterPro" id="IPR013122">
    <property type="entry name" value="PKD1_2_channel"/>
</dbReference>
<comment type="caution">
    <text evidence="12">The sequence shown here is derived from an EMBL/GenBank/DDBJ whole genome shotgun (WGS) entry which is preliminary data.</text>
</comment>
<dbReference type="Proteomes" id="UP001190700">
    <property type="component" value="Unassembled WGS sequence"/>
</dbReference>
<evidence type="ECO:0000256" key="7">
    <source>
        <dbReference type="ARBA" id="ARBA00023180"/>
    </source>
</evidence>
<dbReference type="Gene3D" id="1.10.287.70">
    <property type="match status" value="1"/>
</dbReference>
<evidence type="ECO:0008006" key="14">
    <source>
        <dbReference type="Google" id="ProtNLM"/>
    </source>
</evidence>
<feature type="domain" description="Polycystin cation channel PKD1/PKD2" evidence="9">
    <location>
        <begin position="122"/>
        <end position="339"/>
    </location>
</feature>
<evidence type="ECO:0000259" key="9">
    <source>
        <dbReference type="Pfam" id="PF08016"/>
    </source>
</evidence>
<dbReference type="PANTHER" id="PTHR10877">
    <property type="entry name" value="POLYCYSTIN FAMILY MEMBER"/>
    <property type="match status" value="1"/>
</dbReference>
<proteinExistence type="inferred from homology"/>
<evidence type="ECO:0000256" key="8">
    <source>
        <dbReference type="SAM" id="Phobius"/>
    </source>
</evidence>
<dbReference type="EMBL" id="LGRX02008581">
    <property type="protein sequence ID" value="KAK3273246.1"/>
    <property type="molecule type" value="Genomic_DNA"/>
</dbReference>
<evidence type="ECO:0000256" key="1">
    <source>
        <dbReference type="ARBA" id="ARBA00004141"/>
    </source>
</evidence>
<protein>
    <recommendedName>
        <fullName evidence="14">Ion transport domain-containing protein</fullName>
    </recommendedName>
</protein>
<keyword evidence="7" id="KW-0325">Glycoprotein</keyword>
<gene>
    <name evidence="12" type="ORF">CYMTET_18503</name>
</gene>
<dbReference type="InterPro" id="IPR003915">
    <property type="entry name" value="PKD_2"/>
</dbReference>
<dbReference type="AlphaFoldDB" id="A0AAE0G999"/>
<dbReference type="Gene3D" id="2.60.120.590">
    <property type="entry name" value="Alpha-ketoglutarate-dependent dioxygenase AlkB-like"/>
    <property type="match status" value="1"/>
</dbReference>
<dbReference type="GO" id="GO:0005509">
    <property type="term" value="F:calcium ion binding"/>
    <property type="evidence" value="ECO:0007669"/>
    <property type="project" value="InterPro"/>
</dbReference>
<name>A0AAE0G999_9CHLO</name>
<reference evidence="12 13" key="1">
    <citation type="journal article" date="2015" name="Genome Biol. Evol.">
        <title>Comparative Genomics of a Bacterivorous Green Alga Reveals Evolutionary Causalities and Consequences of Phago-Mixotrophic Mode of Nutrition.</title>
        <authorList>
            <person name="Burns J.A."/>
            <person name="Paasch A."/>
            <person name="Narechania A."/>
            <person name="Kim E."/>
        </authorList>
    </citation>
    <scope>NUCLEOTIDE SEQUENCE [LARGE SCALE GENOMIC DNA]</scope>
    <source>
        <strain evidence="12 13">PLY_AMNH</strain>
    </source>
</reference>
<keyword evidence="13" id="KW-1185">Reference proteome</keyword>